<evidence type="ECO:0000313" key="9">
    <source>
        <dbReference type="Proteomes" id="UP000237105"/>
    </source>
</evidence>
<keyword evidence="4" id="KW-0804">Transcription</keyword>
<reference evidence="9" key="1">
    <citation type="submission" date="2016-06" db="EMBL/GenBank/DDBJ databases">
        <title>Parallel loss of symbiosis genes in relatives of nitrogen-fixing non-legume Parasponia.</title>
        <authorList>
            <person name="Van Velzen R."/>
            <person name="Holmer R."/>
            <person name="Bu F."/>
            <person name="Rutten L."/>
            <person name="Van Zeijl A."/>
            <person name="Liu W."/>
            <person name="Santuari L."/>
            <person name="Cao Q."/>
            <person name="Sharma T."/>
            <person name="Shen D."/>
            <person name="Roswanjaya Y."/>
            <person name="Wardhani T."/>
            <person name="Kalhor M.S."/>
            <person name="Jansen J."/>
            <person name="Van den Hoogen J."/>
            <person name="Gungor B."/>
            <person name="Hartog M."/>
            <person name="Hontelez J."/>
            <person name="Verver J."/>
            <person name="Yang W.-C."/>
            <person name="Schijlen E."/>
            <person name="Repin R."/>
            <person name="Schilthuizen M."/>
            <person name="Schranz E."/>
            <person name="Heidstra R."/>
            <person name="Miyata K."/>
            <person name="Fedorova E."/>
            <person name="Kohlen W."/>
            <person name="Bisseling T."/>
            <person name="Smit S."/>
            <person name="Geurts R."/>
        </authorList>
    </citation>
    <scope>NUCLEOTIDE SEQUENCE [LARGE SCALE GENOMIC DNA]</scope>
    <source>
        <strain evidence="9">cv. WU1-14</strain>
    </source>
</reference>
<feature type="region of interest" description="Disordered" evidence="6">
    <location>
        <begin position="211"/>
        <end position="268"/>
    </location>
</feature>
<dbReference type="OrthoDB" id="1908613at2759"/>
<keyword evidence="3" id="KW-0238">DNA-binding</keyword>
<dbReference type="InterPro" id="IPR044787">
    <property type="entry name" value="HHO5-like"/>
</dbReference>
<dbReference type="Pfam" id="PF00249">
    <property type="entry name" value="Myb_DNA-binding"/>
    <property type="match status" value="1"/>
</dbReference>
<evidence type="ECO:0000256" key="3">
    <source>
        <dbReference type="ARBA" id="ARBA00023125"/>
    </source>
</evidence>
<dbReference type="GO" id="GO:0005634">
    <property type="term" value="C:nucleus"/>
    <property type="evidence" value="ECO:0007669"/>
    <property type="project" value="UniProtKB-SubCell"/>
</dbReference>
<dbReference type="GO" id="GO:0003677">
    <property type="term" value="F:DNA binding"/>
    <property type="evidence" value="ECO:0007669"/>
    <property type="project" value="UniProtKB-KW"/>
</dbReference>
<dbReference type="InterPro" id="IPR009057">
    <property type="entry name" value="Homeodomain-like_sf"/>
</dbReference>
<dbReference type="STRING" id="3476.A0A2P5BK70"/>
<dbReference type="EMBL" id="JXTB01000265">
    <property type="protein sequence ID" value="PON49189.1"/>
    <property type="molecule type" value="Genomic_DNA"/>
</dbReference>
<comment type="caution">
    <text evidence="8">The sequence shown here is derived from an EMBL/GenBank/DDBJ whole genome shotgun (WGS) entry which is preliminary data.</text>
</comment>
<evidence type="ECO:0000256" key="4">
    <source>
        <dbReference type="ARBA" id="ARBA00023163"/>
    </source>
</evidence>
<dbReference type="FunFam" id="1.10.10.60:FF:000002">
    <property type="entry name" value="Myb family transcription factor"/>
    <property type="match status" value="1"/>
</dbReference>
<evidence type="ECO:0000256" key="6">
    <source>
        <dbReference type="SAM" id="MobiDB-lite"/>
    </source>
</evidence>
<dbReference type="InterPro" id="IPR017930">
    <property type="entry name" value="Myb_dom"/>
</dbReference>
<evidence type="ECO:0000313" key="8">
    <source>
        <dbReference type="EMBL" id="PON49189.1"/>
    </source>
</evidence>
<dbReference type="InterPro" id="IPR006447">
    <property type="entry name" value="Myb_dom_plants"/>
</dbReference>
<evidence type="ECO:0000256" key="5">
    <source>
        <dbReference type="ARBA" id="ARBA00023242"/>
    </source>
</evidence>
<comment type="subcellular location">
    <subcellularLocation>
        <location evidence="1">Nucleus</location>
    </subcellularLocation>
</comment>
<keyword evidence="5" id="KW-0539">Nucleus</keyword>
<name>A0A2P5BK70_PARAD</name>
<dbReference type="Pfam" id="PF26575">
    <property type="entry name" value="HHO5_N"/>
    <property type="match status" value="1"/>
</dbReference>
<feature type="domain" description="HTH myb-type" evidence="7">
    <location>
        <begin position="260"/>
        <end position="320"/>
    </location>
</feature>
<protein>
    <submittedName>
        <fullName evidence="8">GARP transcription factor</fullName>
    </submittedName>
</protein>
<dbReference type="Proteomes" id="UP000237105">
    <property type="component" value="Unassembled WGS sequence"/>
</dbReference>
<dbReference type="Gene3D" id="1.10.10.60">
    <property type="entry name" value="Homeodomain-like"/>
    <property type="match status" value="1"/>
</dbReference>
<dbReference type="AlphaFoldDB" id="A0A2P5BK70"/>
<feature type="compositionally biased region" description="Low complexity" evidence="6">
    <location>
        <begin position="351"/>
        <end position="365"/>
    </location>
</feature>
<evidence type="ECO:0000256" key="2">
    <source>
        <dbReference type="ARBA" id="ARBA00023015"/>
    </source>
</evidence>
<dbReference type="PROSITE" id="PS51294">
    <property type="entry name" value="HTH_MYB"/>
    <property type="match status" value="1"/>
</dbReference>
<dbReference type="NCBIfam" id="TIGR01557">
    <property type="entry name" value="myb_SHAQKYF"/>
    <property type="match status" value="1"/>
</dbReference>
<dbReference type="SUPFAM" id="SSF46689">
    <property type="entry name" value="Homeodomain-like"/>
    <property type="match status" value="1"/>
</dbReference>
<dbReference type="PANTHER" id="PTHR31003">
    <property type="entry name" value="MYB FAMILY TRANSCRIPTION FACTOR"/>
    <property type="match status" value="1"/>
</dbReference>
<evidence type="ECO:0000256" key="1">
    <source>
        <dbReference type="ARBA" id="ARBA00004123"/>
    </source>
</evidence>
<evidence type="ECO:0000259" key="7">
    <source>
        <dbReference type="PROSITE" id="PS51294"/>
    </source>
</evidence>
<feature type="region of interest" description="Disordered" evidence="6">
    <location>
        <begin position="347"/>
        <end position="409"/>
    </location>
</feature>
<dbReference type="PANTHER" id="PTHR31003:SF3">
    <property type="entry name" value="HOMEODOMAIN-LIKE SUPERFAMILY PROTEIN-RELATED"/>
    <property type="match status" value="1"/>
</dbReference>
<dbReference type="InterPro" id="IPR001005">
    <property type="entry name" value="SANT/Myb"/>
</dbReference>
<feature type="compositionally biased region" description="Low complexity" evidence="6">
    <location>
        <begin position="228"/>
        <end position="241"/>
    </location>
</feature>
<keyword evidence="2" id="KW-0805">Transcription regulation</keyword>
<proteinExistence type="predicted"/>
<organism evidence="8 9">
    <name type="scientific">Parasponia andersonii</name>
    <name type="common">Sponia andersonii</name>
    <dbReference type="NCBI Taxonomy" id="3476"/>
    <lineage>
        <taxon>Eukaryota</taxon>
        <taxon>Viridiplantae</taxon>
        <taxon>Streptophyta</taxon>
        <taxon>Embryophyta</taxon>
        <taxon>Tracheophyta</taxon>
        <taxon>Spermatophyta</taxon>
        <taxon>Magnoliopsida</taxon>
        <taxon>eudicotyledons</taxon>
        <taxon>Gunneridae</taxon>
        <taxon>Pentapetalae</taxon>
        <taxon>rosids</taxon>
        <taxon>fabids</taxon>
        <taxon>Rosales</taxon>
        <taxon>Cannabaceae</taxon>
        <taxon>Parasponia</taxon>
    </lineage>
</organism>
<feature type="compositionally biased region" description="Polar residues" evidence="6">
    <location>
        <begin position="242"/>
        <end position="253"/>
    </location>
</feature>
<keyword evidence="9" id="KW-1185">Reference proteome</keyword>
<gene>
    <name evidence="8" type="primary">PanHRS4</name>
    <name evidence="8" type="ORF">PanWU01x14_231780</name>
</gene>
<accession>A0A2P5BK70</accession>
<dbReference type="GO" id="GO:0003700">
    <property type="term" value="F:DNA-binding transcription factor activity"/>
    <property type="evidence" value="ECO:0007669"/>
    <property type="project" value="InterPro"/>
</dbReference>
<dbReference type="InterPro" id="IPR058673">
    <property type="entry name" value="HHO5-like_N"/>
</dbReference>
<sequence>MGSIPSELSLDFRASFVPKTIHDFLKEVSSIGNVPERASKLDDFVRRLEDEMKKIDAFKRELPLCMILLNDAILVLKEESAQCGALKAQPVLEEFIPLKKDCEEHEEITKNNKNEKDARDKKNWMSSVQLWNTDDFPTSDITPKDLKQNSMTQTKINEKRYALETEDPFQSCRNRTTGRAFVPFHKPCSGFPVTVVRKDDKDEFSVHGLSLLTPGLKSPKEESGCGGARSASGSGRAVSSSPANVQSNPRTGSQQPQQQTARKQRRCWSPELHRRFVNALQQLGGSQVATPKQIRELMQVDGLTNDEVKSHLQKYRLHTRRLPSGSSAAPANQPVVVLGGLWMSPDQYGDSSKASSSQSGSPQGPLQLAATRGGSPTTGEDYSMEYDEDAKSEGYSWKTHIHKPVKDDV</sequence>